<dbReference type="PANTHER" id="PTHR10502:SF233">
    <property type="entry name" value="ANNEXIN B9"/>
    <property type="match status" value="1"/>
</dbReference>
<evidence type="ECO:0000256" key="1">
    <source>
        <dbReference type="ARBA" id="ARBA00007831"/>
    </source>
</evidence>
<dbReference type="InterPro" id="IPR018252">
    <property type="entry name" value="Annexin_repeat_CS"/>
</dbReference>
<dbReference type="InterPro" id="IPR018502">
    <property type="entry name" value="Annexin_repeat"/>
</dbReference>
<dbReference type="SMART" id="SM00335">
    <property type="entry name" value="ANX"/>
    <property type="match status" value="4"/>
</dbReference>
<dbReference type="Pfam" id="PF00191">
    <property type="entry name" value="Annexin"/>
    <property type="match status" value="4"/>
</dbReference>
<evidence type="ECO:0000313" key="7">
    <source>
        <dbReference type="EMBL" id="EGI66394.1"/>
    </source>
</evidence>
<dbReference type="PROSITE" id="PS51897">
    <property type="entry name" value="ANNEXIN_2"/>
    <property type="match status" value="4"/>
</dbReference>
<organism evidence="8">
    <name type="scientific">Acromyrmex echinatior</name>
    <name type="common">Panamanian leafcutter ant</name>
    <name type="synonym">Acromyrmex octospinosus echinatior</name>
    <dbReference type="NCBI Taxonomy" id="103372"/>
    <lineage>
        <taxon>Eukaryota</taxon>
        <taxon>Metazoa</taxon>
        <taxon>Ecdysozoa</taxon>
        <taxon>Arthropoda</taxon>
        <taxon>Hexapoda</taxon>
        <taxon>Insecta</taxon>
        <taxon>Pterygota</taxon>
        <taxon>Neoptera</taxon>
        <taxon>Endopterygota</taxon>
        <taxon>Hymenoptera</taxon>
        <taxon>Apocrita</taxon>
        <taxon>Aculeata</taxon>
        <taxon>Formicoidea</taxon>
        <taxon>Formicidae</taxon>
        <taxon>Myrmicinae</taxon>
        <taxon>Acromyrmex</taxon>
    </lineage>
</organism>
<dbReference type="OrthoDB" id="37886at2759"/>
<keyword evidence="8" id="KW-1185">Reference proteome</keyword>
<keyword evidence="3 6" id="KW-0106">Calcium</keyword>
<evidence type="ECO:0000256" key="3">
    <source>
        <dbReference type="ARBA" id="ARBA00022837"/>
    </source>
</evidence>
<comment type="domain">
    <text evidence="6">A pair of annexin repeats may form one binding site for calcium and phospholipid.</text>
</comment>
<dbReference type="SUPFAM" id="SSF47874">
    <property type="entry name" value="Annexin"/>
    <property type="match status" value="1"/>
</dbReference>
<dbReference type="FunFam" id="1.10.220.10:FF:000010">
    <property type="entry name" value="Annexin"/>
    <property type="match status" value="1"/>
</dbReference>
<dbReference type="GO" id="GO:0005886">
    <property type="term" value="C:plasma membrane"/>
    <property type="evidence" value="ECO:0007669"/>
    <property type="project" value="TreeGrafter"/>
</dbReference>
<dbReference type="PANTHER" id="PTHR10502">
    <property type="entry name" value="ANNEXIN"/>
    <property type="match status" value="1"/>
</dbReference>
<sequence>MSDTHCIESLMIDGFDCTRIFVITNDYSIQFMHSSLYYNCTAWTCKGMIRTRSLKEISQSGKGDKPRQILDNLDKKQIISKMAASQYYHIQCTPTVYPADPFDAEADANLLRSAMKGFGTDEQAVLDVLAHRGIVQRLEIADKFKTMYGKDLISELKSELSGNFEKAIVGLMTPLPEYYAKELHDAISGMGTDEGALIEVLASLSNYGIKTISAVYKDLYDTELEDDLKSDTSGYFKRLLVSLSCASRDESPDVDEEAARQDAERLQAAGEGQWGTDESIFNAILITKSFPQLRRIFKEYEHLTGDTLKHAIKREFSGSVEDGYLAVVKCASDKTAYFAERLYKAMRGMGTNDSTLIRIIVTRSEIDLGDIKDAYERLYGKSLAEAIDDDCSGDYKRLLLTLVG</sequence>
<dbReference type="Gene3D" id="1.10.220.10">
    <property type="entry name" value="Annexin"/>
    <property type="match status" value="4"/>
</dbReference>
<gene>
    <name evidence="7" type="ORF">G5I_05077</name>
</gene>
<dbReference type="AlphaFoldDB" id="F4WHB7"/>
<dbReference type="InterPro" id="IPR037104">
    <property type="entry name" value="Annexin_sf"/>
</dbReference>
<reference evidence="7" key="1">
    <citation type="submission" date="2011-02" db="EMBL/GenBank/DDBJ databases">
        <title>The genome of the leaf-cutting ant Acromyrmex echinatior suggests key adaptations to social evolution and fungus farming.</title>
        <authorList>
            <person name="Nygaard S."/>
            <person name="Zhang G."/>
        </authorList>
    </citation>
    <scope>NUCLEOTIDE SEQUENCE</scope>
</reference>
<dbReference type="FunFam" id="1.10.220.10:FF:000002">
    <property type="entry name" value="Annexin"/>
    <property type="match status" value="1"/>
</dbReference>
<dbReference type="FunFam" id="1.10.220.10:FF:000001">
    <property type="entry name" value="Annexin"/>
    <property type="match status" value="1"/>
</dbReference>
<dbReference type="GO" id="GO:0005634">
    <property type="term" value="C:nucleus"/>
    <property type="evidence" value="ECO:0007669"/>
    <property type="project" value="TreeGrafter"/>
</dbReference>
<dbReference type="eggNOG" id="KOG0819">
    <property type="taxonomic scope" value="Eukaryota"/>
</dbReference>
<dbReference type="FunFam" id="1.10.220.10:FF:000004">
    <property type="entry name" value="Annexin"/>
    <property type="match status" value="1"/>
</dbReference>
<keyword evidence="5 6" id="KW-0111">Calcium/phospholipid-binding</keyword>
<dbReference type="STRING" id="103372.F4WHB7"/>
<dbReference type="GO" id="GO:0012506">
    <property type="term" value="C:vesicle membrane"/>
    <property type="evidence" value="ECO:0007669"/>
    <property type="project" value="TreeGrafter"/>
</dbReference>
<accession>F4WHB7</accession>
<evidence type="ECO:0000256" key="4">
    <source>
        <dbReference type="ARBA" id="ARBA00023216"/>
    </source>
</evidence>
<dbReference type="Proteomes" id="UP000007755">
    <property type="component" value="Unassembled WGS sequence"/>
</dbReference>
<proteinExistence type="inferred from homology"/>
<dbReference type="GO" id="GO:0005544">
    <property type="term" value="F:calcium-dependent phospholipid binding"/>
    <property type="evidence" value="ECO:0007669"/>
    <property type="project" value="UniProtKB-KW"/>
</dbReference>
<keyword evidence="4 6" id="KW-0041">Annexin</keyword>
<dbReference type="GO" id="GO:0005509">
    <property type="term" value="F:calcium ion binding"/>
    <property type="evidence" value="ECO:0007669"/>
    <property type="project" value="InterPro"/>
</dbReference>
<dbReference type="GO" id="GO:0001786">
    <property type="term" value="F:phosphatidylserine binding"/>
    <property type="evidence" value="ECO:0007669"/>
    <property type="project" value="TreeGrafter"/>
</dbReference>
<evidence type="ECO:0000256" key="6">
    <source>
        <dbReference type="RuleBase" id="RU003540"/>
    </source>
</evidence>
<evidence type="ECO:0000256" key="2">
    <source>
        <dbReference type="ARBA" id="ARBA00022737"/>
    </source>
</evidence>
<protein>
    <recommendedName>
        <fullName evidence="6">Annexin</fullName>
    </recommendedName>
</protein>
<dbReference type="GO" id="GO:0032509">
    <property type="term" value="P:endosome transport via multivesicular body sorting pathway"/>
    <property type="evidence" value="ECO:0007669"/>
    <property type="project" value="TreeGrafter"/>
</dbReference>
<dbReference type="GO" id="GO:0005737">
    <property type="term" value="C:cytoplasm"/>
    <property type="evidence" value="ECO:0007669"/>
    <property type="project" value="TreeGrafter"/>
</dbReference>
<dbReference type="InParanoid" id="F4WHB7"/>
<dbReference type="PROSITE" id="PS00223">
    <property type="entry name" value="ANNEXIN_1"/>
    <property type="match status" value="2"/>
</dbReference>
<evidence type="ECO:0000256" key="5">
    <source>
        <dbReference type="ARBA" id="ARBA00023302"/>
    </source>
</evidence>
<name>F4WHB7_ACREC</name>
<dbReference type="PRINTS" id="PR00196">
    <property type="entry name" value="ANNEXIN"/>
</dbReference>
<evidence type="ECO:0000313" key="8">
    <source>
        <dbReference type="Proteomes" id="UP000007755"/>
    </source>
</evidence>
<dbReference type="EMBL" id="GL888158">
    <property type="protein sequence ID" value="EGI66394.1"/>
    <property type="molecule type" value="Genomic_DNA"/>
</dbReference>
<comment type="similarity">
    <text evidence="1 6">Belongs to the annexin family.</text>
</comment>
<dbReference type="InterPro" id="IPR001464">
    <property type="entry name" value="Annexin"/>
</dbReference>
<keyword evidence="2 6" id="KW-0677">Repeat</keyword>